<dbReference type="EMBL" id="LGCK01000014">
    <property type="protein sequence ID" value="KPL70269.1"/>
    <property type="molecule type" value="Genomic_DNA"/>
</dbReference>
<dbReference type="STRING" id="229920.ADM99_13950"/>
<dbReference type="RefSeq" id="WP_062422134.1">
    <property type="nucleotide sequence ID" value="NZ_BBYA01000010.1"/>
</dbReference>
<name>A0A0P6X5T1_9CHLR</name>
<keyword evidence="2" id="KW-1185">Reference proteome</keyword>
<evidence type="ECO:0000313" key="1">
    <source>
        <dbReference type="EMBL" id="KPL70269.1"/>
    </source>
</evidence>
<protein>
    <submittedName>
        <fullName evidence="1">Uncharacterized protein</fullName>
    </submittedName>
</protein>
<organism evidence="1 2">
    <name type="scientific">Leptolinea tardivitalis</name>
    <dbReference type="NCBI Taxonomy" id="229920"/>
    <lineage>
        <taxon>Bacteria</taxon>
        <taxon>Bacillati</taxon>
        <taxon>Chloroflexota</taxon>
        <taxon>Anaerolineae</taxon>
        <taxon>Anaerolineales</taxon>
        <taxon>Anaerolineaceae</taxon>
        <taxon>Leptolinea</taxon>
    </lineage>
</organism>
<comment type="caution">
    <text evidence="1">The sequence shown here is derived from an EMBL/GenBank/DDBJ whole genome shotgun (WGS) entry which is preliminary data.</text>
</comment>
<proteinExistence type="predicted"/>
<dbReference type="Proteomes" id="UP000050430">
    <property type="component" value="Unassembled WGS sequence"/>
</dbReference>
<accession>A0A0P6X5T1</accession>
<reference evidence="1 2" key="1">
    <citation type="submission" date="2015-07" db="EMBL/GenBank/DDBJ databases">
        <title>Genome sequence of Leptolinea tardivitalis DSM 16556.</title>
        <authorList>
            <person name="Hemp J."/>
            <person name="Ward L.M."/>
            <person name="Pace L.A."/>
            <person name="Fischer W.W."/>
        </authorList>
    </citation>
    <scope>NUCLEOTIDE SEQUENCE [LARGE SCALE GENOMIC DNA]</scope>
    <source>
        <strain evidence="1 2">YMTK-2</strain>
    </source>
</reference>
<gene>
    <name evidence="1" type="ORF">ADM99_13950</name>
</gene>
<dbReference type="AlphaFoldDB" id="A0A0P6X5T1"/>
<evidence type="ECO:0000313" key="2">
    <source>
        <dbReference type="Proteomes" id="UP000050430"/>
    </source>
</evidence>
<sequence length="60" mass="6437">MGQYATGGVFFLIAVPVLKYTPTSTVSQKNNGFFEPPEIKGLRSPGLDKPLISILGNNLV</sequence>